<proteinExistence type="predicted"/>
<organism evidence="1 2">
    <name type="scientific">Candidatus Hakubella thermalkaliphila</name>
    <dbReference type="NCBI Taxonomy" id="2754717"/>
    <lineage>
        <taxon>Bacteria</taxon>
        <taxon>Bacillati</taxon>
        <taxon>Actinomycetota</taxon>
        <taxon>Actinomycetota incertae sedis</taxon>
        <taxon>Candidatus Hakubellales</taxon>
        <taxon>Candidatus Hakubellaceae</taxon>
        <taxon>Candidatus Hakubella</taxon>
    </lineage>
</organism>
<dbReference type="RefSeq" id="WP_176226683.1">
    <property type="nucleotide sequence ID" value="NZ_BLRV01000062.1"/>
</dbReference>
<gene>
    <name evidence="1" type="ORF">HKBW3S06_00788</name>
</gene>
<comment type="caution">
    <text evidence="1">The sequence shown here is derived from an EMBL/GenBank/DDBJ whole genome shotgun (WGS) entry which is preliminary data.</text>
</comment>
<dbReference type="Proteomes" id="UP000580051">
    <property type="component" value="Unassembled WGS sequence"/>
</dbReference>
<dbReference type="PANTHER" id="PTHR35841:SF1">
    <property type="entry name" value="PHOSPHONATES-BINDING PERIPLASMIC PROTEIN"/>
    <property type="match status" value="1"/>
</dbReference>
<feature type="non-terminal residue" evidence="1">
    <location>
        <position position="1"/>
    </location>
</feature>
<dbReference type="Pfam" id="PF12974">
    <property type="entry name" value="Phosphonate-bd"/>
    <property type="match status" value="1"/>
</dbReference>
<dbReference type="SUPFAM" id="SSF53850">
    <property type="entry name" value="Periplasmic binding protein-like II"/>
    <property type="match status" value="1"/>
</dbReference>
<dbReference type="AlphaFoldDB" id="A0A6V8NQK7"/>
<protein>
    <submittedName>
        <fullName evidence="1">Phosphonate transport system substrate-binding protein</fullName>
    </submittedName>
</protein>
<dbReference type="PANTHER" id="PTHR35841">
    <property type="entry name" value="PHOSPHONATES-BINDING PERIPLASMIC PROTEIN"/>
    <property type="match status" value="1"/>
</dbReference>
<evidence type="ECO:0000313" key="1">
    <source>
        <dbReference type="EMBL" id="GFP21561.1"/>
    </source>
</evidence>
<dbReference type="EMBL" id="BLRV01000062">
    <property type="protein sequence ID" value="GFP21561.1"/>
    <property type="molecule type" value="Genomic_DNA"/>
</dbReference>
<name>A0A6V8NQK7_9ACTN</name>
<sequence length="115" mass="12955">TYSHDNSMKAVAAKLVDGAAVDSLVYDYALARGFQYIARTKIIWKSPPYGAPPIVVHPRLNSELKTQLRDVFLTMDQDEEGRRILQDLMIDRFVVIDDAAYDSIREMIASLGHQG</sequence>
<dbReference type="Gene3D" id="3.40.190.10">
    <property type="entry name" value="Periplasmic binding protein-like II"/>
    <property type="match status" value="1"/>
</dbReference>
<accession>A0A6V8NQK7</accession>
<evidence type="ECO:0000313" key="2">
    <source>
        <dbReference type="Proteomes" id="UP000580051"/>
    </source>
</evidence>
<reference evidence="1 2" key="1">
    <citation type="journal article" date="2020" name="Front. Microbiol.">
        <title>Single-cell genomics of novel Actinobacteria with the Wood-Ljungdahl pathway discovered in a serpentinizing system.</title>
        <authorList>
            <person name="Merino N."/>
            <person name="Kawai M."/>
            <person name="Boyd E.S."/>
            <person name="Colman D.R."/>
            <person name="McGlynn S.E."/>
            <person name="Nealson K.H."/>
            <person name="Kurokawa K."/>
            <person name="Hongoh Y."/>
        </authorList>
    </citation>
    <scope>NUCLEOTIDE SEQUENCE [LARGE SCALE GENOMIC DNA]</scope>
    <source>
        <strain evidence="1 2">S06</strain>
    </source>
</reference>